<protein>
    <submittedName>
        <fullName evidence="2">Uncharacterized protein</fullName>
    </submittedName>
</protein>
<accession>A0A6L2LK83</accession>
<evidence type="ECO:0000256" key="1">
    <source>
        <dbReference type="SAM" id="MobiDB-lite"/>
    </source>
</evidence>
<feature type="compositionally biased region" description="Basic residues" evidence="1">
    <location>
        <begin position="157"/>
        <end position="173"/>
    </location>
</feature>
<feature type="compositionally biased region" description="Polar residues" evidence="1">
    <location>
        <begin position="99"/>
        <end position="118"/>
    </location>
</feature>
<feature type="non-terminal residue" evidence="2">
    <location>
        <position position="173"/>
    </location>
</feature>
<dbReference type="EMBL" id="BKCJ010004359">
    <property type="protein sequence ID" value="GEU60575.1"/>
    <property type="molecule type" value="Genomic_DNA"/>
</dbReference>
<comment type="caution">
    <text evidence="2">The sequence shown here is derived from an EMBL/GenBank/DDBJ whole genome shotgun (WGS) entry which is preliminary data.</text>
</comment>
<evidence type="ECO:0000313" key="2">
    <source>
        <dbReference type="EMBL" id="GEU60575.1"/>
    </source>
</evidence>
<name>A0A6L2LK83_TANCI</name>
<feature type="region of interest" description="Disordered" evidence="1">
    <location>
        <begin position="84"/>
        <end position="173"/>
    </location>
</feature>
<organism evidence="2">
    <name type="scientific">Tanacetum cinerariifolium</name>
    <name type="common">Dalmatian daisy</name>
    <name type="synonym">Chrysanthemum cinerariifolium</name>
    <dbReference type="NCBI Taxonomy" id="118510"/>
    <lineage>
        <taxon>Eukaryota</taxon>
        <taxon>Viridiplantae</taxon>
        <taxon>Streptophyta</taxon>
        <taxon>Embryophyta</taxon>
        <taxon>Tracheophyta</taxon>
        <taxon>Spermatophyta</taxon>
        <taxon>Magnoliopsida</taxon>
        <taxon>eudicotyledons</taxon>
        <taxon>Gunneridae</taxon>
        <taxon>Pentapetalae</taxon>
        <taxon>asterids</taxon>
        <taxon>campanulids</taxon>
        <taxon>Asterales</taxon>
        <taxon>Asteraceae</taxon>
        <taxon>Asteroideae</taxon>
        <taxon>Anthemideae</taxon>
        <taxon>Anthemidinae</taxon>
        <taxon>Tanacetum</taxon>
    </lineage>
</organism>
<proteinExistence type="predicted"/>
<dbReference type="AlphaFoldDB" id="A0A6L2LK83"/>
<feature type="compositionally biased region" description="Polar residues" evidence="1">
    <location>
        <begin position="143"/>
        <end position="153"/>
    </location>
</feature>
<reference evidence="2" key="1">
    <citation type="journal article" date="2019" name="Sci. Rep.">
        <title>Draft genome of Tanacetum cinerariifolium, the natural source of mosquito coil.</title>
        <authorList>
            <person name="Yamashiro T."/>
            <person name="Shiraishi A."/>
            <person name="Satake H."/>
            <person name="Nakayama K."/>
        </authorList>
    </citation>
    <scope>NUCLEOTIDE SEQUENCE</scope>
</reference>
<gene>
    <name evidence="2" type="ORF">Tci_032553</name>
</gene>
<sequence length="173" mass="19188">MDVQSDELTQMAFEQHGSGPGRHTLTSRHISTGLVLNQAISTSAKTPTKNDWDVQFQPMFNGYFKHLSVVSTLIFVATLLPPDTTEASSSTSRDYEALSLSTSPNIETTNSPINSINVEPNKEVSEFDNDTFTNPFAPPGTRSAESSSRIIDTSNKHTFKQPHVNTKRWTKDR</sequence>